<sequence>MHDCWQDEHEEAVDGGDTEKFPGCNDDCRLMRIQSTSLIGQKVWQLQSGKCLTIACLVHDGSHLSGQLAMQSEV</sequence>
<accession>A0A8R1YNW0</accession>
<accession>A0A2A6D2L7</accession>
<dbReference type="Proteomes" id="UP000005239">
    <property type="component" value="Unassembled WGS sequence"/>
</dbReference>
<reference evidence="2" key="1">
    <citation type="journal article" date="2008" name="Nat. Genet.">
        <title>The Pristionchus pacificus genome provides a unique perspective on nematode lifestyle and parasitism.</title>
        <authorList>
            <person name="Dieterich C."/>
            <person name="Clifton S.W."/>
            <person name="Schuster L.N."/>
            <person name="Chinwalla A."/>
            <person name="Delehaunty K."/>
            <person name="Dinkelacker I."/>
            <person name="Fulton L."/>
            <person name="Fulton R."/>
            <person name="Godfrey J."/>
            <person name="Minx P."/>
            <person name="Mitreva M."/>
            <person name="Roeseler W."/>
            <person name="Tian H."/>
            <person name="Witte H."/>
            <person name="Yang S.P."/>
            <person name="Wilson R.K."/>
            <person name="Sommer R.J."/>
        </authorList>
    </citation>
    <scope>NUCLEOTIDE SEQUENCE [LARGE SCALE GENOMIC DNA]</scope>
    <source>
        <strain evidence="2">PS312</strain>
    </source>
</reference>
<reference evidence="1" key="2">
    <citation type="submission" date="2022-06" db="UniProtKB">
        <authorList>
            <consortium name="EnsemblMetazoa"/>
        </authorList>
    </citation>
    <scope>IDENTIFICATION</scope>
    <source>
        <strain evidence="1">PS312</strain>
    </source>
</reference>
<dbReference type="EnsemblMetazoa" id="PPA30849.1">
    <property type="protein sequence ID" value="PPA30849.1"/>
    <property type="gene ID" value="WBGene00203715"/>
</dbReference>
<organism evidence="1 2">
    <name type="scientific">Pristionchus pacificus</name>
    <name type="common">Parasitic nematode worm</name>
    <dbReference type="NCBI Taxonomy" id="54126"/>
    <lineage>
        <taxon>Eukaryota</taxon>
        <taxon>Metazoa</taxon>
        <taxon>Ecdysozoa</taxon>
        <taxon>Nematoda</taxon>
        <taxon>Chromadorea</taxon>
        <taxon>Rhabditida</taxon>
        <taxon>Rhabditina</taxon>
        <taxon>Diplogasteromorpha</taxon>
        <taxon>Diplogasteroidea</taxon>
        <taxon>Neodiplogasteridae</taxon>
        <taxon>Pristionchus</taxon>
    </lineage>
</organism>
<keyword evidence="2" id="KW-1185">Reference proteome</keyword>
<evidence type="ECO:0000313" key="2">
    <source>
        <dbReference type="Proteomes" id="UP000005239"/>
    </source>
</evidence>
<gene>
    <name evidence="1" type="primary">WBGene00203715</name>
</gene>
<dbReference type="AlphaFoldDB" id="A0A2A6D2L7"/>
<proteinExistence type="predicted"/>
<name>A0A2A6D2L7_PRIPA</name>
<evidence type="ECO:0000313" key="1">
    <source>
        <dbReference type="EnsemblMetazoa" id="PPA30849.1"/>
    </source>
</evidence>
<protein>
    <submittedName>
        <fullName evidence="1">Uncharacterized protein</fullName>
    </submittedName>
</protein>